<gene>
    <name evidence="2" type="primary">LOC127748749</name>
</gene>
<sequence>MSQHDIVALCDILRHYVQRRTSLQQTSLLRKILITLSFYACGSYQRMLGRSIDAAVSQTTVSRIIKEITGAFNHPNVLTRFIKFPLTRQERAAVIQRYNGRNVEYEAKSDCAGVSIIG</sequence>
<evidence type="ECO:0000313" key="1">
    <source>
        <dbReference type="Proteomes" id="UP000504606"/>
    </source>
</evidence>
<dbReference type="Proteomes" id="UP000504606">
    <property type="component" value="Unplaced"/>
</dbReference>
<protein>
    <submittedName>
        <fullName evidence="2">Uncharacterized protein LOC127748749</fullName>
    </submittedName>
</protein>
<proteinExistence type="predicted"/>
<dbReference type="GeneID" id="127748749"/>
<dbReference type="OrthoDB" id="7434799at2759"/>
<reference evidence="2" key="1">
    <citation type="submission" date="2025-08" db="UniProtKB">
        <authorList>
            <consortium name="RefSeq"/>
        </authorList>
    </citation>
    <scope>IDENTIFICATION</scope>
    <source>
        <tissue evidence="2">Whole organism</tissue>
    </source>
</reference>
<dbReference type="KEGG" id="foc:127748749"/>
<keyword evidence="1" id="KW-1185">Reference proteome</keyword>
<dbReference type="RefSeq" id="XP_052119468.1">
    <property type="nucleotide sequence ID" value="XM_052263508.1"/>
</dbReference>
<name>A0A9C6U0P7_FRAOC</name>
<dbReference type="AlphaFoldDB" id="A0A9C6U0P7"/>
<accession>A0A9C6U0P7</accession>
<organism evidence="1 2">
    <name type="scientific">Frankliniella occidentalis</name>
    <name type="common">Western flower thrips</name>
    <name type="synonym">Euthrips occidentalis</name>
    <dbReference type="NCBI Taxonomy" id="133901"/>
    <lineage>
        <taxon>Eukaryota</taxon>
        <taxon>Metazoa</taxon>
        <taxon>Ecdysozoa</taxon>
        <taxon>Arthropoda</taxon>
        <taxon>Hexapoda</taxon>
        <taxon>Insecta</taxon>
        <taxon>Pterygota</taxon>
        <taxon>Neoptera</taxon>
        <taxon>Paraneoptera</taxon>
        <taxon>Thysanoptera</taxon>
        <taxon>Terebrantia</taxon>
        <taxon>Thripoidea</taxon>
        <taxon>Thripidae</taxon>
        <taxon>Frankliniella</taxon>
    </lineage>
</organism>
<evidence type="ECO:0000313" key="2">
    <source>
        <dbReference type="RefSeq" id="XP_052119468.1"/>
    </source>
</evidence>